<keyword evidence="3 5" id="KW-1133">Transmembrane helix</keyword>
<feature type="transmembrane region" description="Helical" evidence="5">
    <location>
        <begin position="193"/>
        <end position="213"/>
    </location>
</feature>
<dbReference type="Gene3D" id="1.20.1740.10">
    <property type="entry name" value="Amino acid/polyamine transporter I"/>
    <property type="match status" value="1"/>
</dbReference>
<evidence type="ECO:0000256" key="4">
    <source>
        <dbReference type="ARBA" id="ARBA00023136"/>
    </source>
</evidence>
<accession>A0A1Y2G3G0</accession>
<keyword evidence="2 5" id="KW-0812">Transmembrane</keyword>
<reference evidence="7 8" key="1">
    <citation type="submission" date="2016-07" db="EMBL/GenBank/DDBJ databases">
        <title>Pervasive Adenine N6-methylation of Active Genes in Fungi.</title>
        <authorList>
            <consortium name="DOE Joint Genome Institute"/>
            <person name="Mondo S.J."/>
            <person name="Dannebaum R.O."/>
            <person name="Kuo R.C."/>
            <person name="Labutti K."/>
            <person name="Haridas S."/>
            <person name="Kuo A."/>
            <person name="Salamov A."/>
            <person name="Ahrendt S.R."/>
            <person name="Lipzen A."/>
            <person name="Sullivan W."/>
            <person name="Andreopoulos W.B."/>
            <person name="Clum A."/>
            <person name="Lindquist E."/>
            <person name="Daum C."/>
            <person name="Ramamoorthy G.K."/>
            <person name="Gryganskyi A."/>
            <person name="Culley D."/>
            <person name="Magnuson J.K."/>
            <person name="James T.Y."/>
            <person name="O'Malley M.A."/>
            <person name="Stajich J.E."/>
            <person name="Spatafora J.W."/>
            <person name="Visel A."/>
            <person name="Grigoriev I.V."/>
        </authorList>
    </citation>
    <scope>NUCLEOTIDE SEQUENCE [LARGE SCALE GENOMIC DNA]</scope>
    <source>
        <strain evidence="7 8">62-1032</strain>
    </source>
</reference>
<feature type="transmembrane region" description="Helical" evidence="5">
    <location>
        <begin position="421"/>
        <end position="439"/>
    </location>
</feature>
<evidence type="ECO:0000313" key="8">
    <source>
        <dbReference type="Proteomes" id="UP000193467"/>
    </source>
</evidence>
<comment type="subcellular location">
    <subcellularLocation>
        <location evidence="1">Membrane</location>
        <topology evidence="1">Multi-pass membrane protein</topology>
    </subcellularLocation>
</comment>
<dbReference type="InterPro" id="IPR050524">
    <property type="entry name" value="APC_YAT"/>
</dbReference>
<feature type="transmembrane region" description="Helical" evidence="5">
    <location>
        <begin position="62"/>
        <end position="90"/>
    </location>
</feature>
<dbReference type="GO" id="GO:0015171">
    <property type="term" value="F:amino acid transmembrane transporter activity"/>
    <property type="evidence" value="ECO:0007669"/>
    <property type="project" value="TreeGrafter"/>
</dbReference>
<feature type="transmembrane region" description="Helical" evidence="5">
    <location>
        <begin position="460"/>
        <end position="486"/>
    </location>
</feature>
<feature type="transmembrane region" description="Helical" evidence="5">
    <location>
        <begin position="387"/>
        <end position="415"/>
    </location>
</feature>
<sequence>MSDSDSKKQRQEDFEPQAKEGVYPASLKTGVDNRFLSTTYEHRKLEPWQHQFDCHRRDRTALFVYMGSGLTAGGPSNLLLGYIFFCAIVWCVAEGQKELVTQWPTDSALLRYASRYVDDAAGFALGWNFWLSQVALVVFEVVAFTIVLDYWAAATTVSPAVPIACVIIAYTVLNVWDARFFANAEFGFAMGKILLITGLIIMTFITMLGGNPLKDRFGFRFWRDPGPMTGPYPEHGHSTSLFEGFLACFINAAFTVAGPDYLSMVAGEARNPRKVMPKAFNATVYRLIVFFIGSALCIGILVPYDDANLLGAQASGAPGAAKSPYVIAMRRLMIPVLPEIVNALILTSVFSAGNAYLFCGARSLAVMARDGQAPAFLGKRNRNGVPFFAVLACLSIGLLAFCQVSSSAVVVVTYLTGLVGSAQLVNWQVMSFTWIRWNAGMKAQGISRDTLHCRSIFQPYAAWFALFGSTFVLLLNGYTVFLSGAWDTPSFIFAYFAPALYVVLFIGWKLIKKSKWEGVASMDLTSFYDDAEFTEFVDYATLENRGKAGVITEKVLSTIF</sequence>
<feature type="transmembrane region" description="Helical" evidence="5">
    <location>
        <begin position="120"/>
        <end position="143"/>
    </location>
</feature>
<feature type="transmembrane region" description="Helical" evidence="5">
    <location>
        <begin position="150"/>
        <end position="173"/>
    </location>
</feature>
<organism evidence="7 8">
    <name type="scientific">Leucosporidium creatinivorum</name>
    <dbReference type="NCBI Taxonomy" id="106004"/>
    <lineage>
        <taxon>Eukaryota</taxon>
        <taxon>Fungi</taxon>
        <taxon>Dikarya</taxon>
        <taxon>Basidiomycota</taxon>
        <taxon>Pucciniomycotina</taxon>
        <taxon>Microbotryomycetes</taxon>
        <taxon>Leucosporidiales</taxon>
        <taxon>Leucosporidium</taxon>
    </lineage>
</organism>
<dbReference type="EMBL" id="MCGR01000001">
    <property type="protein sequence ID" value="ORY92486.1"/>
    <property type="molecule type" value="Genomic_DNA"/>
</dbReference>
<dbReference type="STRING" id="106004.A0A1Y2G3G0"/>
<dbReference type="InterPro" id="IPR004841">
    <property type="entry name" value="AA-permease/SLC12A_dom"/>
</dbReference>
<keyword evidence="4 5" id="KW-0472">Membrane</keyword>
<feature type="transmembrane region" description="Helical" evidence="5">
    <location>
        <begin position="492"/>
        <end position="511"/>
    </location>
</feature>
<evidence type="ECO:0000256" key="1">
    <source>
        <dbReference type="ARBA" id="ARBA00004141"/>
    </source>
</evidence>
<gene>
    <name evidence="7" type="ORF">BCR35DRAFT_348874</name>
</gene>
<evidence type="ECO:0000256" key="2">
    <source>
        <dbReference type="ARBA" id="ARBA00022692"/>
    </source>
</evidence>
<dbReference type="AlphaFoldDB" id="A0A1Y2G3G0"/>
<feature type="domain" description="Amino acid permease/ SLC12A" evidence="6">
    <location>
        <begin position="60"/>
        <end position="515"/>
    </location>
</feature>
<dbReference type="Proteomes" id="UP000193467">
    <property type="component" value="Unassembled WGS sequence"/>
</dbReference>
<evidence type="ECO:0000256" key="3">
    <source>
        <dbReference type="ARBA" id="ARBA00022989"/>
    </source>
</evidence>
<proteinExistence type="predicted"/>
<dbReference type="Pfam" id="PF00324">
    <property type="entry name" value="AA_permease"/>
    <property type="match status" value="1"/>
</dbReference>
<comment type="caution">
    <text evidence="7">The sequence shown here is derived from an EMBL/GenBank/DDBJ whole genome shotgun (WGS) entry which is preliminary data.</text>
</comment>
<dbReference type="InParanoid" id="A0A1Y2G3G0"/>
<protein>
    <submittedName>
        <fullName evidence="7">Amino acid permease/ SLC12A domain-containing protein</fullName>
    </submittedName>
</protein>
<feature type="transmembrane region" description="Helical" evidence="5">
    <location>
        <begin position="340"/>
        <end position="359"/>
    </location>
</feature>
<dbReference type="PIRSF" id="PIRSF006060">
    <property type="entry name" value="AA_transporter"/>
    <property type="match status" value="1"/>
</dbReference>
<dbReference type="PANTHER" id="PTHR43341:SF15">
    <property type="entry name" value="GENERAL AMINO ACID PERMEASE AGP2"/>
    <property type="match status" value="1"/>
</dbReference>
<keyword evidence="8" id="KW-1185">Reference proteome</keyword>
<evidence type="ECO:0000256" key="5">
    <source>
        <dbReference type="SAM" id="Phobius"/>
    </source>
</evidence>
<feature type="transmembrane region" description="Helical" evidence="5">
    <location>
        <begin position="283"/>
        <end position="304"/>
    </location>
</feature>
<dbReference type="GO" id="GO:0016020">
    <property type="term" value="C:membrane"/>
    <property type="evidence" value="ECO:0007669"/>
    <property type="project" value="UniProtKB-SubCell"/>
</dbReference>
<evidence type="ECO:0000259" key="6">
    <source>
        <dbReference type="Pfam" id="PF00324"/>
    </source>
</evidence>
<dbReference type="PANTHER" id="PTHR43341">
    <property type="entry name" value="AMINO ACID PERMEASE"/>
    <property type="match status" value="1"/>
</dbReference>
<dbReference type="OrthoDB" id="2533432at2759"/>
<name>A0A1Y2G3G0_9BASI</name>
<evidence type="ECO:0000313" key="7">
    <source>
        <dbReference type="EMBL" id="ORY92486.1"/>
    </source>
</evidence>